<gene>
    <name evidence="1" type="ordered locus">Spirs_2905</name>
</gene>
<proteinExistence type="predicted"/>
<dbReference type="AlphaFoldDB" id="E1R3N7"/>
<organism evidence="1 2">
    <name type="scientific">Sediminispirochaeta smaragdinae (strain DSM 11293 / JCM 15392 / SEBR 4228)</name>
    <name type="common">Spirochaeta smaragdinae</name>
    <dbReference type="NCBI Taxonomy" id="573413"/>
    <lineage>
        <taxon>Bacteria</taxon>
        <taxon>Pseudomonadati</taxon>
        <taxon>Spirochaetota</taxon>
        <taxon>Spirochaetia</taxon>
        <taxon>Spirochaetales</taxon>
        <taxon>Spirochaetaceae</taxon>
        <taxon>Sediminispirochaeta</taxon>
    </lineage>
</organism>
<dbReference type="EMBL" id="CP002116">
    <property type="protein sequence ID" value="ADK82008.1"/>
    <property type="molecule type" value="Genomic_DNA"/>
</dbReference>
<dbReference type="OrthoDB" id="361479at2"/>
<dbReference type="STRING" id="573413.Spirs_2905"/>
<name>E1R3N7_SEDSS</name>
<sequence length="70" mass="7757">MISIVCDVCKKAVPNAMPGRNFIYVTDKAICKSCEAELEEKTRAALTKDPQYSLAGFQSHYLGILRKMCG</sequence>
<protein>
    <recommendedName>
        <fullName evidence="3">Inhibitor of sigma-G Gin</fullName>
    </recommendedName>
</protein>
<evidence type="ECO:0000313" key="1">
    <source>
        <dbReference type="EMBL" id="ADK82008.1"/>
    </source>
</evidence>
<keyword evidence="2" id="KW-1185">Reference proteome</keyword>
<reference evidence="1 2" key="1">
    <citation type="journal article" date="2010" name="Stand. Genomic Sci.">
        <title>Complete genome sequence of Spirochaeta smaragdinae type strain (SEBR 4228).</title>
        <authorList>
            <person name="Mavromatis K."/>
            <person name="Yasawong M."/>
            <person name="Chertkov O."/>
            <person name="Lapidus A."/>
            <person name="Lucas S."/>
            <person name="Nolan M."/>
            <person name="Del Rio T.G."/>
            <person name="Tice H."/>
            <person name="Cheng J.F."/>
            <person name="Pitluck S."/>
            <person name="Liolios K."/>
            <person name="Ivanova N."/>
            <person name="Tapia R."/>
            <person name="Han C."/>
            <person name="Bruce D."/>
            <person name="Goodwin L."/>
            <person name="Pati A."/>
            <person name="Chen A."/>
            <person name="Palaniappan K."/>
            <person name="Land M."/>
            <person name="Hauser L."/>
            <person name="Chang Y.J."/>
            <person name="Jeffries C.D."/>
            <person name="Detter J.C."/>
            <person name="Rohde M."/>
            <person name="Brambilla E."/>
            <person name="Spring S."/>
            <person name="Goker M."/>
            <person name="Sikorski J."/>
            <person name="Woyke T."/>
            <person name="Bristow J."/>
            <person name="Eisen J.A."/>
            <person name="Markowitz V."/>
            <person name="Hugenholtz P."/>
            <person name="Klenk H.P."/>
            <person name="Kyrpides N.C."/>
        </authorList>
    </citation>
    <scope>NUCLEOTIDE SEQUENCE [LARGE SCALE GENOMIC DNA]</scope>
    <source>
        <strain evidence="2">DSM 11293 / JCM 15392 / SEBR 4228</strain>
    </source>
</reference>
<dbReference type="RefSeq" id="WP_013255467.1">
    <property type="nucleotide sequence ID" value="NC_014364.1"/>
</dbReference>
<accession>E1R3N7</accession>
<evidence type="ECO:0000313" key="2">
    <source>
        <dbReference type="Proteomes" id="UP000002318"/>
    </source>
</evidence>
<dbReference type="KEGG" id="ssm:Spirs_2905"/>
<evidence type="ECO:0008006" key="3">
    <source>
        <dbReference type="Google" id="ProtNLM"/>
    </source>
</evidence>
<dbReference type="Proteomes" id="UP000002318">
    <property type="component" value="Chromosome"/>
</dbReference>
<dbReference type="HOGENOM" id="CLU_2686730_0_0_12"/>